<evidence type="ECO:0000313" key="2">
    <source>
        <dbReference type="Proteomes" id="UP000014680"/>
    </source>
</evidence>
<keyword evidence="2" id="KW-1185">Reference proteome</keyword>
<reference evidence="1 2" key="1">
    <citation type="submission" date="2012-10" db="EMBL/GenBank/DDBJ databases">
        <authorList>
            <person name="Zafar N."/>
            <person name="Inman J."/>
            <person name="Hall N."/>
            <person name="Lorenzi H."/>
            <person name="Caler E."/>
        </authorList>
    </citation>
    <scope>NUCLEOTIDE SEQUENCE [LARGE SCALE GENOMIC DNA]</scope>
    <source>
        <strain evidence="1 2">IP1</strain>
    </source>
</reference>
<gene>
    <name evidence="1" type="ORF">EIN_333960</name>
</gene>
<dbReference type="AlphaFoldDB" id="A0A0A1UBC9"/>
<evidence type="ECO:0000313" key="1">
    <source>
        <dbReference type="EMBL" id="ELP92429.1"/>
    </source>
</evidence>
<dbReference type="KEGG" id="eiv:EIN_333960"/>
<dbReference type="Proteomes" id="UP000014680">
    <property type="component" value="Unassembled WGS sequence"/>
</dbReference>
<dbReference type="VEuPathDB" id="AmoebaDB:EIN_333960"/>
<accession>A0A0A1UBC9</accession>
<name>A0A0A1UBC9_ENTIV</name>
<dbReference type="EMBL" id="KB206369">
    <property type="protein sequence ID" value="ELP92429.1"/>
    <property type="molecule type" value="Genomic_DNA"/>
</dbReference>
<protein>
    <recommendedName>
        <fullName evidence="3">MD-2-related lipid-recognition domain-containing protein</fullName>
    </recommendedName>
</protein>
<evidence type="ECO:0008006" key="3">
    <source>
        <dbReference type="Google" id="ProtNLM"/>
    </source>
</evidence>
<dbReference type="GeneID" id="14891423"/>
<proteinExistence type="predicted"/>
<dbReference type="RefSeq" id="XP_004259200.1">
    <property type="nucleotide sequence ID" value="XM_004259152.1"/>
</dbReference>
<sequence>MFFIALLLAYCYADPGIIDMTYCEDKTVNLDFNVTVVEFEKPAERERTVYTIKFDILQPHEDVVLKWHVEYYWGSLFIASYQYDDEMVCSTIVGGCSTKGPKQMKAIGIIKESVTLPGWYLLVLEMTDHKLYHSCFHGWVYLY</sequence>
<organism evidence="1 2">
    <name type="scientific">Entamoeba invadens IP1</name>
    <dbReference type="NCBI Taxonomy" id="370355"/>
    <lineage>
        <taxon>Eukaryota</taxon>
        <taxon>Amoebozoa</taxon>
        <taxon>Evosea</taxon>
        <taxon>Archamoebae</taxon>
        <taxon>Mastigamoebida</taxon>
        <taxon>Entamoebidae</taxon>
        <taxon>Entamoeba</taxon>
    </lineage>
</organism>